<dbReference type="EMBL" id="JAVFKY010000004">
    <property type="protein sequence ID" value="KAK5577323.1"/>
    <property type="molecule type" value="Genomic_DNA"/>
</dbReference>
<name>A0AAN7U8F7_9MYCE</name>
<accession>A0AAN7U8F7</accession>
<reference evidence="1 2" key="1">
    <citation type="submission" date="2023-11" db="EMBL/GenBank/DDBJ databases">
        <title>Dfirmibasis_genome.</title>
        <authorList>
            <person name="Edelbroek B."/>
            <person name="Kjellin J."/>
            <person name="Jerlstrom-Hultqvist J."/>
            <person name="Soderbom F."/>
        </authorList>
    </citation>
    <scope>NUCLEOTIDE SEQUENCE [LARGE SCALE GENOMIC DNA]</scope>
    <source>
        <strain evidence="1 2">TNS-C-14</strain>
    </source>
</reference>
<proteinExistence type="predicted"/>
<dbReference type="AlphaFoldDB" id="A0AAN7U8F7"/>
<comment type="caution">
    <text evidence="1">The sequence shown here is derived from an EMBL/GenBank/DDBJ whole genome shotgun (WGS) entry which is preliminary data.</text>
</comment>
<organism evidence="1 2">
    <name type="scientific">Dictyostelium firmibasis</name>
    <dbReference type="NCBI Taxonomy" id="79012"/>
    <lineage>
        <taxon>Eukaryota</taxon>
        <taxon>Amoebozoa</taxon>
        <taxon>Evosea</taxon>
        <taxon>Eumycetozoa</taxon>
        <taxon>Dictyostelia</taxon>
        <taxon>Dictyosteliales</taxon>
        <taxon>Dictyosteliaceae</taxon>
        <taxon>Dictyostelium</taxon>
    </lineage>
</organism>
<keyword evidence="2" id="KW-1185">Reference proteome</keyword>
<dbReference type="Proteomes" id="UP001344447">
    <property type="component" value="Unassembled WGS sequence"/>
</dbReference>
<evidence type="ECO:0000313" key="1">
    <source>
        <dbReference type="EMBL" id="KAK5577323.1"/>
    </source>
</evidence>
<evidence type="ECO:0000313" key="2">
    <source>
        <dbReference type="Proteomes" id="UP001344447"/>
    </source>
</evidence>
<gene>
    <name evidence="1" type="ORF">RB653_002264</name>
</gene>
<sequence>MKSSGLISKSNESSVLFESNEIVGTNKHYNAVLFTRPQMYNF</sequence>
<protein>
    <submittedName>
        <fullName evidence="1">Uncharacterized protein</fullName>
    </submittedName>
</protein>